<proteinExistence type="predicted"/>
<organism evidence="2 3">
    <name type="scientific">Phytophthora sojae (strain P6497)</name>
    <name type="common">Soybean stem and root rot agent</name>
    <name type="synonym">Phytophthora megasperma f. sp. glycines</name>
    <dbReference type="NCBI Taxonomy" id="1094619"/>
    <lineage>
        <taxon>Eukaryota</taxon>
        <taxon>Sar</taxon>
        <taxon>Stramenopiles</taxon>
        <taxon>Oomycota</taxon>
        <taxon>Peronosporomycetes</taxon>
        <taxon>Peronosporales</taxon>
        <taxon>Peronosporaceae</taxon>
        <taxon>Phytophthora</taxon>
    </lineage>
</organism>
<accession>G4YN16</accession>
<dbReference type="AlphaFoldDB" id="G4YN16"/>
<evidence type="ECO:0000313" key="3">
    <source>
        <dbReference type="Proteomes" id="UP000002640"/>
    </source>
</evidence>
<dbReference type="InParanoid" id="G4YN16"/>
<keyword evidence="3" id="KW-1185">Reference proteome</keyword>
<dbReference type="KEGG" id="psoj:PHYSODRAFT_470326"/>
<feature type="non-terminal residue" evidence="2">
    <location>
        <position position="1"/>
    </location>
</feature>
<dbReference type="GeneID" id="20653935"/>
<gene>
    <name evidence="2" type="ORF">PHYSODRAFT_470326</name>
</gene>
<evidence type="ECO:0000313" key="2">
    <source>
        <dbReference type="EMBL" id="EGZ29811.1"/>
    </source>
</evidence>
<feature type="region of interest" description="Disordered" evidence="1">
    <location>
        <begin position="62"/>
        <end position="85"/>
    </location>
</feature>
<dbReference type="Proteomes" id="UP000002640">
    <property type="component" value="Unassembled WGS sequence"/>
</dbReference>
<dbReference type="EMBL" id="JH159151">
    <property type="protein sequence ID" value="EGZ29811.1"/>
    <property type="molecule type" value="Genomic_DNA"/>
</dbReference>
<protein>
    <submittedName>
        <fullName evidence="2">Uncharacterized protein</fullName>
    </submittedName>
</protein>
<feature type="compositionally biased region" description="Basic residues" evidence="1">
    <location>
        <begin position="65"/>
        <end position="85"/>
    </location>
</feature>
<name>G4YN16_PHYSP</name>
<dbReference type="RefSeq" id="XP_009517086.1">
    <property type="nucleotide sequence ID" value="XM_009518791.1"/>
</dbReference>
<reference evidence="2 3" key="1">
    <citation type="journal article" date="2006" name="Science">
        <title>Phytophthora genome sequences uncover evolutionary origins and mechanisms of pathogenesis.</title>
        <authorList>
            <person name="Tyler B.M."/>
            <person name="Tripathy S."/>
            <person name="Zhang X."/>
            <person name="Dehal P."/>
            <person name="Jiang R.H."/>
            <person name="Aerts A."/>
            <person name="Arredondo F.D."/>
            <person name="Baxter L."/>
            <person name="Bensasson D."/>
            <person name="Beynon J.L."/>
            <person name="Chapman J."/>
            <person name="Damasceno C.M."/>
            <person name="Dorrance A.E."/>
            <person name="Dou D."/>
            <person name="Dickerman A.W."/>
            <person name="Dubchak I.L."/>
            <person name="Garbelotto M."/>
            <person name="Gijzen M."/>
            <person name="Gordon S.G."/>
            <person name="Govers F."/>
            <person name="Grunwald N.J."/>
            <person name="Huang W."/>
            <person name="Ivors K.L."/>
            <person name="Jones R.W."/>
            <person name="Kamoun S."/>
            <person name="Krampis K."/>
            <person name="Lamour K.H."/>
            <person name="Lee M.K."/>
            <person name="McDonald W.H."/>
            <person name="Medina M."/>
            <person name="Meijer H.J."/>
            <person name="Nordberg E.K."/>
            <person name="Maclean D.J."/>
            <person name="Ospina-Giraldo M.D."/>
            <person name="Morris P.F."/>
            <person name="Phuntumart V."/>
            <person name="Putnam N.H."/>
            <person name="Rash S."/>
            <person name="Rose J.K."/>
            <person name="Sakihama Y."/>
            <person name="Salamov A.A."/>
            <person name="Savidor A."/>
            <person name="Scheuring C.F."/>
            <person name="Smith B.M."/>
            <person name="Sobral B.W."/>
            <person name="Terry A."/>
            <person name="Torto-Alalibo T.A."/>
            <person name="Win J."/>
            <person name="Xu Z."/>
            <person name="Zhang H."/>
            <person name="Grigoriev I.V."/>
            <person name="Rokhsar D.S."/>
            <person name="Boore J.L."/>
        </authorList>
    </citation>
    <scope>NUCLEOTIDE SEQUENCE [LARGE SCALE GENOMIC DNA]</scope>
    <source>
        <strain evidence="2 3">P6497</strain>
    </source>
</reference>
<evidence type="ECO:0000256" key="1">
    <source>
        <dbReference type="SAM" id="MobiDB-lite"/>
    </source>
</evidence>
<sequence length="85" mass="9454">GYYIAHAAQHAIEHCFTVVIQGPGAPVQAFNDYKEGESPPCRLEPLSKLDALTVVHALYRVAQPRPKRSKKPKKKSSKKSKVSRN</sequence>